<comment type="subcellular location">
    <subcellularLocation>
        <location evidence="1">Cell membrane</location>
        <topology evidence="1">Multi-pass membrane protein</topology>
    </subcellularLocation>
</comment>
<keyword evidence="5 6" id="KW-0472">Membrane</keyword>
<feature type="transmembrane region" description="Helical" evidence="6">
    <location>
        <begin position="84"/>
        <end position="105"/>
    </location>
</feature>
<accession>A0A0F5I6F7</accession>
<keyword evidence="8" id="KW-1185">Reference proteome</keyword>
<feature type="transmembrane region" description="Helical" evidence="6">
    <location>
        <begin position="234"/>
        <end position="261"/>
    </location>
</feature>
<dbReference type="PIRSF" id="PIRSF035875">
    <property type="entry name" value="RNase_BN"/>
    <property type="match status" value="1"/>
</dbReference>
<dbReference type="Pfam" id="PF03631">
    <property type="entry name" value="Virul_fac_BrkB"/>
    <property type="match status" value="1"/>
</dbReference>
<keyword evidence="4 6" id="KW-1133">Transmembrane helix</keyword>
<feature type="transmembrane region" description="Helical" evidence="6">
    <location>
        <begin position="203"/>
        <end position="222"/>
    </location>
</feature>
<evidence type="ECO:0000256" key="4">
    <source>
        <dbReference type="ARBA" id="ARBA00022989"/>
    </source>
</evidence>
<protein>
    <submittedName>
        <fullName evidence="7">Ribonuclease BN</fullName>
    </submittedName>
</protein>
<feature type="transmembrane region" description="Helical" evidence="6">
    <location>
        <begin position="27"/>
        <end position="48"/>
    </location>
</feature>
<accession>A0A0F5HS32</accession>
<dbReference type="GO" id="GO:0005886">
    <property type="term" value="C:plasma membrane"/>
    <property type="evidence" value="ECO:0007669"/>
    <property type="project" value="UniProtKB-SubCell"/>
</dbReference>
<dbReference type="RefSeq" id="WP_039238571.1">
    <property type="nucleotide sequence ID" value="NZ_JWIQ02000009.1"/>
</dbReference>
<evidence type="ECO:0000256" key="3">
    <source>
        <dbReference type="ARBA" id="ARBA00022692"/>
    </source>
</evidence>
<comment type="caution">
    <text evidence="7">The sequence shown here is derived from an EMBL/GenBank/DDBJ whole genome shotgun (WGS) entry which is preliminary data.</text>
</comment>
<dbReference type="EMBL" id="JWIR02000024">
    <property type="protein sequence ID" value="KKB41219.1"/>
    <property type="molecule type" value="Genomic_DNA"/>
</dbReference>
<organism evidence="7 8">
    <name type="scientific">Bacillus thermotolerans</name>
    <name type="common">Quasibacillus thermotolerans</name>
    <dbReference type="NCBI Taxonomy" id="1221996"/>
    <lineage>
        <taxon>Bacteria</taxon>
        <taxon>Bacillati</taxon>
        <taxon>Bacillota</taxon>
        <taxon>Bacilli</taxon>
        <taxon>Bacillales</taxon>
        <taxon>Bacillaceae</taxon>
        <taxon>Bacillus</taxon>
    </lineage>
</organism>
<proteinExistence type="predicted"/>
<dbReference type="AlphaFoldDB" id="A0A0F5I6F7"/>
<dbReference type="PANTHER" id="PTHR30213">
    <property type="entry name" value="INNER MEMBRANE PROTEIN YHJD"/>
    <property type="match status" value="1"/>
</dbReference>
<dbReference type="InterPro" id="IPR017039">
    <property type="entry name" value="Virul_fac_BrkB"/>
</dbReference>
<dbReference type="PANTHER" id="PTHR30213:SF0">
    <property type="entry name" value="UPF0761 MEMBRANE PROTEIN YIHY"/>
    <property type="match status" value="1"/>
</dbReference>
<evidence type="ECO:0000256" key="5">
    <source>
        <dbReference type="ARBA" id="ARBA00023136"/>
    </source>
</evidence>
<feature type="transmembrane region" description="Helical" evidence="6">
    <location>
        <begin position="125"/>
        <end position="147"/>
    </location>
</feature>
<evidence type="ECO:0000256" key="6">
    <source>
        <dbReference type="SAM" id="Phobius"/>
    </source>
</evidence>
<keyword evidence="3 6" id="KW-0812">Transmembrane</keyword>
<name>A0A0F5I6F7_BACTR</name>
<evidence type="ECO:0000256" key="2">
    <source>
        <dbReference type="ARBA" id="ARBA00022475"/>
    </source>
</evidence>
<sequence length="273" mass="30944">MSFLRFMKRVGGRFFVERFFDQAAQTAYYLLLSMIPFFIFMLSLISFFPIEERDILGVIEPYAPGNTYELIHRNVELVLSGGNALASISFFSTFWVSSMAVQSLVRSLNEAYRIERTLSFFQGVFRDLGVTLIFMFLVPLSLLIPIGEQVLRLILSADGAGAEPAPFLPIWTVVRWGLGTLFLFGFFILFYKILPSGKQTVKFVLPGAIFTAVSWQAMSVLFSEYATAMNYARIYGQLAGIIVLTLWFYFSAVVILLGGLINNEWKRRNALTD</sequence>
<dbReference type="STRING" id="1221996.QY95_00926"/>
<keyword evidence="2" id="KW-1003">Cell membrane</keyword>
<dbReference type="Proteomes" id="UP000031563">
    <property type="component" value="Unassembled WGS sequence"/>
</dbReference>
<evidence type="ECO:0000313" key="8">
    <source>
        <dbReference type="Proteomes" id="UP000031563"/>
    </source>
</evidence>
<evidence type="ECO:0000313" key="7">
    <source>
        <dbReference type="EMBL" id="KKB41219.1"/>
    </source>
</evidence>
<dbReference type="NCBIfam" id="TIGR00765">
    <property type="entry name" value="yihY_not_rbn"/>
    <property type="match status" value="1"/>
</dbReference>
<feature type="transmembrane region" description="Helical" evidence="6">
    <location>
        <begin position="167"/>
        <end position="191"/>
    </location>
</feature>
<gene>
    <name evidence="7" type="ORF">QY95_00926</name>
</gene>
<reference evidence="7" key="1">
    <citation type="submission" date="2015-02" db="EMBL/GenBank/DDBJ databases">
        <title>Genome Assembly of Bacillaceae bacterium MTCC 8252.</title>
        <authorList>
            <person name="Verma A."/>
            <person name="Khatri I."/>
            <person name="Mual P."/>
            <person name="Subramanian S."/>
            <person name="Krishnamurthi S."/>
        </authorList>
    </citation>
    <scope>NUCLEOTIDE SEQUENCE [LARGE SCALE GENOMIC DNA]</scope>
    <source>
        <strain evidence="7">MTCC 8252</strain>
    </source>
</reference>
<evidence type="ECO:0000256" key="1">
    <source>
        <dbReference type="ARBA" id="ARBA00004651"/>
    </source>
</evidence>